<feature type="active site" description="Proton acceptor" evidence="11 12">
    <location>
        <position position="176"/>
    </location>
</feature>
<comment type="function">
    <text evidence="11">Cleaves the N-terminal amino acid of tripeptides.</text>
</comment>
<comment type="cofactor">
    <cofactor evidence="11 13">
        <name>Zn(2+)</name>
        <dbReference type="ChEBI" id="CHEBI:29105"/>
    </cofactor>
    <text evidence="11 13">Binds 2 Zn(2+) ions per subunit.</text>
</comment>
<evidence type="ECO:0000256" key="5">
    <source>
        <dbReference type="ARBA" id="ARBA00022490"/>
    </source>
</evidence>
<keyword evidence="9 11" id="KW-0862">Zinc</keyword>
<evidence type="ECO:0000256" key="7">
    <source>
        <dbReference type="ARBA" id="ARBA00022723"/>
    </source>
</evidence>
<feature type="binding site" evidence="11 13">
    <location>
        <position position="199"/>
    </location>
    <ligand>
        <name>Zn(2+)</name>
        <dbReference type="ChEBI" id="CHEBI:29105"/>
        <label>1</label>
    </ligand>
</feature>
<evidence type="ECO:0000256" key="4">
    <source>
        <dbReference type="ARBA" id="ARBA00022438"/>
    </source>
</evidence>
<dbReference type="Pfam" id="PF01546">
    <property type="entry name" value="Peptidase_M20"/>
    <property type="match status" value="1"/>
</dbReference>
<evidence type="ECO:0000256" key="2">
    <source>
        <dbReference type="ARBA" id="ARBA00004496"/>
    </source>
</evidence>
<feature type="binding site" evidence="11 13">
    <location>
        <position position="142"/>
    </location>
    <ligand>
        <name>Zn(2+)</name>
        <dbReference type="ChEBI" id="CHEBI:29105"/>
        <label>2</label>
    </ligand>
</feature>
<dbReference type="KEGG" id="cheb:HH215_21090"/>
<feature type="binding site" evidence="11 13">
    <location>
        <position position="381"/>
    </location>
    <ligand>
        <name>Zn(2+)</name>
        <dbReference type="ChEBI" id="CHEBI:29105"/>
        <label>2</label>
    </ligand>
</feature>
<feature type="binding site" evidence="11 13">
    <location>
        <position position="177"/>
    </location>
    <ligand>
        <name>Zn(2+)</name>
        <dbReference type="ChEBI" id="CHEBI:29105"/>
        <label>2</label>
    </ligand>
</feature>
<dbReference type="PROSITE" id="PS00758">
    <property type="entry name" value="ARGE_DAPE_CPG2_1"/>
    <property type="match status" value="1"/>
</dbReference>
<proteinExistence type="inferred from homology"/>
<dbReference type="FunFam" id="3.30.70.360:FF:000002">
    <property type="entry name" value="Peptidase T"/>
    <property type="match status" value="1"/>
</dbReference>
<keyword evidence="10 11" id="KW-0482">Metalloprotease</keyword>
<dbReference type="InterPro" id="IPR036264">
    <property type="entry name" value="Bact_exopeptidase_dim_dom"/>
</dbReference>
<evidence type="ECO:0000256" key="3">
    <source>
        <dbReference type="ARBA" id="ARBA00009692"/>
    </source>
</evidence>
<feature type="binding site" evidence="11 13">
    <location>
        <position position="142"/>
    </location>
    <ligand>
        <name>Zn(2+)</name>
        <dbReference type="ChEBI" id="CHEBI:29105"/>
        <label>1</label>
    </ligand>
</feature>
<dbReference type="GO" id="GO:0008270">
    <property type="term" value="F:zinc ion binding"/>
    <property type="evidence" value="ECO:0007669"/>
    <property type="project" value="UniProtKB-UniRule"/>
</dbReference>
<dbReference type="RefSeq" id="WP_169281688.1">
    <property type="nucleotide sequence ID" value="NZ_CP051680.1"/>
</dbReference>
<dbReference type="EMBL" id="CP051680">
    <property type="protein sequence ID" value="QJD85426.1"/>
    <property type="molecule type" value="Genomic_DNA"/>
</dbReference>
<feature type="domain" description="Peptidase M20 dimerisation" evidence="14">
    <location>
        <begin position="208"/>
        <end position="306"/>
    </location>
</feature>
<dbReference type="PANTHER" id="PTHR42994">
    <property type="entry name" value="PEPTIDASE T"/>
    <property type="match status" value="1"/>
</dbReference>
<feature type="binding site" evidence="11 13">
    <location>
        <position position="79"/>
    </location>
    <ligand>
        <name>Zn(2+)</name>
        <dbReference type="ChEBI" id="CHEBI:29105"/>
        <label>1</label>
    </ligand>
</feature>
<keyword evidence="6 11" id="KW-0645">Protease</keyword>
<dbReference type="GO" id="GO:0043171">
    <property type="term" value="P:peptide catabolic process"/>
    <property type="evidence" value="ECO:0007669"/>
    <property type="project" value="UniProtKB-UniRule"/>
</dbReference>
<organism evidence="15 16">
    <name type="scientific">Cohnella herbarum</name>
    <dbReference type="NCBI Taxonomy" id="2728023"/>
    <lineage>
        <taxon>Bacteria</taxon>
        <taxon>Bacillati</taxon>
        <taxon>Bacillota</taxon>
        <taxon>Bacilli</taxon>
        <taxon>Bacillales</taxon>
        <taxon>Paenibacillaceae</taxon>
        <taxon>Cohnella</taxon>
    </lineage>
</organism>
<dbReference type="InterPro" id="IPR011650">
    <property type="entry name" value="Peptidase_M20_dimer"/>
</dbReference>
<keyword evidence="8 11" id="KW-0378">Hydrolase</keyword>
<evidence type="ECO:0000313" key="16">
    <source>
        <dbReference type="Proteomes" id="UP000502248"/>
    </source>
</evidence>
<dbReference type="CDD" id="cd03892">
    <property type="entry name" value="M20_peptT"/>
    <property type="match status" value="1"/>
</dbReference>
<feature type="active site" evidence="11 12">
    <location>
        <position position="81"/>
    </location>
</feature>
<dbReference type="InterPro" id="IPR002933">
    <property type="entry name" value="Peptidase_M20"/>
</dbReference>
<dbReference type="HAMAP" id="MF_00550">
    <property type="entry name" value="Aminopeptidase_M20"/>
    <property type="match status" value="1"/>
</dbReference>
<gene>
    <name evidence="11 15" type="primary">pepT</name>
    <name evidence="15" type="ORF">HH215_21090</name>
</gene>
<dbReference type="EC" id="3.4.11.4" evidence="11"/>
<evidence type="ECO:0000256" key="12">
    <source>
        <dbReference type="PIRSR" id="PIRSR037215-1"/>
    </source>
</evidence>
<comment type="similarity">
    <text evidence="3 11">Belongs to the peptidase M20B family.</text>
</comment>
<reference evidence="15 16" key="1">
    <citation type="submission" date="2020-04" db="EMBL/GenBank/DDBJ databases">
        <title>Genome sequencing of novel species.</title>
        <authorList>
            <person name="Heo J."/>
            <person name="Kim S.-J."/>
            <person name="Kim J.-S."/>
            <person name="Hong S.-B."/>
            <person name="Kwon S.-W."/>
        </authorList>
    </citation>
    <scope>NUCLEOTIDE SEQUENCE [LARGE SCALE GENOMIC DNA]</scope>
    <source>
        <strain evidence="15 16">MFER-1</strain>
    </source>
</reference>
<dbReference type="PANTHER" id="PTHR42994:SF1">
    <property type="entry name" value="PEPTIDASE T"/>
    <property type="match status" value="1"/>
</dbReference>
<dbReference type="GO" id="GO:0008237">
    <property type="term" value="F:metallopeptidase activity"/>
    <property type="evidence" value="ECO:0007669"/>
    <property type="project" value="UniProtKB-KW"/>
</dbReference>
<evidence type="ECO:0000256" key="1">
    <source>
        <dbReference type="ARBA" id="ARBA00000870"/>
    </source>
</evidence>
<dbReference type="NCBIfam" id="TIGR01882">
    <property type="entry name" value="peptidase-T"/>
    <property type="match status" value="1"/>
</dbReference>
<dbReference type="AlphaFoldDB" id="A0A7Z2VLV9"/>
<dbReference type="GO" id="GO:0006508">
    <property type="term" value="P:proteolysis"/>
    <property type="evidence" value="ECO:0007669"/>
    <property type="project" value="UniProtKB-UniRule"/>
</dbReference>
<comment type="catalytic activity">
    <reaction evidence="1 11">
        <text>Release of the N-terminal residue from a tripeptide.</text>
        <dbReference type="EC" id="3.4.11.4"/>
    </reaction>
</comment>
<sequence length="416" mass="46374">MKTEIITRFARYVQVDTQSNESSQNCPTTEGQLTLGRMLVEELKEIGMEEVTIDANGYVMATLPANTDQEIPTIGFLAHIDTATDFTGKGVNPQLVENYDGMDIVLNEALNIVLSPRDFPELSGYKGQTLITTDGTTLLGADDKAGMTEIMTAMAYLLKHPEIKHGRIRVAFTPDEEIGRGPHRFDVAAFDAKYAYTMDGGPLGELQYESFNAAVARITCTGKIVHPGTAKGKMVNSAKIAMEINNRLPAEEAPEYTEDYEGFFHLISIQGDVEETKLHYIIRDFDRERFEGRKTELIGIVEELKETYGEDRILLEIKDQYFNMREKIEPVKHIVDIAHQAMVNLGIEPIVRPIRGGTDGSQLSYMGLPTPNIFTGGENYHGRYEYVSVDTMIKATNVIIEIVKLFEQAGQTRSAG</sequence>
<keyword evidence="5 11" id="KW-0963">Cytoplasm</keyword>
<evidence type="ECO:0000313" key="15">
    <source>
        <dbReference type="EMBL" id="QJD85426.1"/>
    </source>
</evidence>
<dbReference type="Proteomes" id="UP000502248">
    <property type="component" value="Chromosome"/>
</dbReference>
<accession>A0A7Z2VLV9</accession>
<evidence type="ECO:0000256" key="10">
    <source>
        <dbReference type="ARBA" id="ARBA00023049"/>
    </source>
</evidence>
<dbReference type="GO" id="GO:0005829">
    <property type="term" value="C:cytosol"/>
    <property type="evidence" value="ECO:0007669"/>
    <property type="project" value="TreeGrafter"/>
</dbReference>
<dbReference type="SUPFAM" id="SSF53187">
    <property type="entry name" value="Zn-dependent exopeptidases"/>
    <property type="match status" value="1"/>
</dbReference>
<evidence type="ECO:0000256" key="9">
    <source>
        <dbReference type="ARBA" id="ARBA00022833"/>
    </source>
</evidence>
<keyword evidence="16" id="KW-1185">Reference proteome</keyword>
<dbReference type="InterPro" id="IPR001261">
    <property type="entry name" value="ArgE/DapE_CS"/>
</dbReference>
<protein>
    <recommendedName>
        <fullName evidence="11">Peptidase T</fullName>
        <ecNumber evidence="11">3.4.11.4</ecNumber>
    </recommendedName>
    <alternativeName>
        <fullName evidence="11">Aminotripeptidase</fullName>
        <shortName evidence="11">Tripeptidase</shortName>
    </alternativeName>
    <alternativeName>
        <fullName evidence="11">Tripeptide aminopeptidase</fullName>
    </alternativeName>
</protein>
<dbReference type="Gene3D" id="3.30.70.360">
    <property type="match status" value="1"/>
</dbReference>
<dbReference type="PROSITE" id="PS00759">
    <property type="entry name" value="ARGE_DAPE_CPG2_2"/>
    <property type="match status" value="1"/>
</dbReference>
<keyword evidence="7 11" id="KW-0479">Metal-binding</keyword>
<evidence type="ECO:0000256" key="11">
    <source>
        <dbReference type="HAMAP-Rule" id="MF_00550"/>
    </source>
</evidence>
<evidence type="ECO:0000256" key="6">
    <source>
        <dbReference type="ARBA" id="ARBA00022670"/>
    </source>
</evidence>
<keyword evidence="4 11" id="KW-0031">Aminopeptidase</keyword>
<evidence type="ECO:0000256" key="8">
    <source>
        <dbReference type="ARBA" id="ARBA00022801"/>
    </source>
</evidence>
<comment type="subcellular location">
    <subcellularLocation>
        <location evidence="2 11">Cytoplasm</location>
    </subcellularLocation>
</comment>
<dbReference type="GO" id="GO:0045148">
    <property type="term" value="F:tripeptide aminopeptidase activity"/>
    <property type="evidence" value="ECO:0007669"/>
    <property type="project" value="UniProtKB-UniRule"/>
</dbReference>
<evidence type="ECO:0000259" key="14">
    <source>
        <dbReference type="Pfam" id="PF07687"/>
    </source>
</evidence>
<evidence type="ECO:0000256" key="13">
    <source>
        <dbReference type="PIRSR" id="PIRSR037215-2"/>
    </source>
</evidence>
<dbReference type="Gene3D" id="3.40.630.10">
    <property type="entry name" value="Zn peptidases"/>
    <property type="match status" value="1"/>
</dbReference>
<dbReference type="Pfam" id="PF07687">
    <property type="entry name" value="M20_dimer"/>
    <property type="match status" value="1"/>
</dbReference>
<dbReference type="NCBIfam" id="NF009920">
    <property type="entry name" value="PRK13381.1"/>
    <property type="match status" value="1"/>
</dbReference>
<dbReference type="InterPro" id="IPR010161">
    <property type="entry name" value="Peptidase_M20B"/>
</dbReference>
<name>A0A7Z2VLV9_9BACL</name>
<dbReference type="PIRSF" id="PIRSF037215">
    <property type="entry name" value="Peptidase_M20B"/>
    <property type="match status" value="1"/>
</dbReference>
<dbReference type="SUPFAM" id="SSF55031">
    <property type="entry name" value="Bacterial exopeptidase dimerisation domain"/>
    <property type="match status" value="1"/>
</dbReference>
<dbReference type="NCBIfam" id="NF003976">
    <property type="entry name" value="PRK05469.1"/>
    <property type="match status" value="1"/>
</dbReference>